<dbReference type="InterPro" id="IPR038404">
    <property type="entry name" value="TRAP_DctP_sf"/>
</dbReference>
<keyword evidence="2" id="KW-0813">Transport</keyword>
<reference evidence="5 6" key="1">
    <citation type="submission" date="2018-10" db="EMBL/GenBank/DDBJ databases">
        <title>Genomic Encyclopedia of Type Strains, Phase IV (KMG-IV): sequencing the most valuable type-strain genomes for metagenomic binning, comparative biology and taxonomic classification.</title>
        <authorList>
            <person name="Goeker M."/>
        </authorList>
    </citation>
    <scope>NUCLEOTIDE SEQUENCE [LARGE SCALE GENOMIC DNA]</scope>
    <source>
        <strain evidence="5 6">DSM 12769</strain>
    </source>
</reference>
<evidence type="ECO:0000313" key="5">
    <source>
        <dbReference type="EMBL" id="RLK47003.1"/>
    </source>
</evidence>
<gene>
    <name evidence="5" type="ORF">DFR31_2317</name>
</gene>
<evidence type="ECO:0000256" key="3">
    <source>
        <dbReference type="ARBA" id="ARBA00022729"/>
    </source>
</evidence>
<feature type="transmembrane region" description="Helical" evidence="4">
    <location>
        <begin position="12"/>
        <end position="31"/>
    </location>
</feature>
<dbReference type="Gene3D" id="3.40.190.170">
    <property type="entry name" value="Bacterial extracellular solute-binding protein, family 7"/>
    <property type="match status" value="1"/>
</dbReference>
<dbReference type="PANTHER" id="PTHR33376">
    <property type="match status" value="1"/>
</dbReference>
<keyword evidence="4" id="KW-1133">Transmembrane helix</keyword>
<proteinExistence type="inferred from homology"/>
<dbReference type="Pfam" id="PF03480">
    <property type="entry name" value="DctP"/>
    <property type="match status" value="1"/>
</dbReference>
<dbReference type="GO" id="GO:0055085">
    <property type="term" value="P:transmembrane transport"/>
    <property type="evidence" value="ECO:0007669"/>
    <property type="project" value="InterPro"/>
</dbReference>
<dbReference type="CDD" id="cd13680">
    <property type="entry name" value="PBP2_TRAP_SBP_like_4"/>
    <property type="match status" value="1"/>
</dbReference>
<dbReference type="GO" id="GO:0015740">
    <property type="term" value="P:C4-dicarboxylate transport"/>
    <property type="evidence" value="ECO:0007669"/>
    <property type="project" value="TreeGrafter"/>
</dbReference>
<keyword evidence="6" id="KW-1185">Reference proteome</keyword>
<accession>A0A498BSQ4</accession>
<keyword evidence="4" id="KW-0472">Membrane</keyword>
<dbReference type="NCBIfam" id="NF037995">
    <property type="entry name" value="TRAP_S1"/>
    <property type="match status" value="1"/>
</dbReference>
<comment type="similarity">
    <text evidence="1">Belongs to the bacterial solute-binding protein 7 family.</text>
</comment>
<sequence>MSQKKTYRPRWAFAVAVTMCAMATAMIYPMSAQAQMRLDASHQWPGGQGDVRDEMVQIIANRAEEADVGLQVRVYPGASLYQPREQWPALSRGRLALTALPLAYVGGRVPEVNLTLMPGLVRNHDHAQRINESPFMERLEEIMAEHNVKVLAHTWLAGGFGSTEKCIVHPDDADGINIRAAGAAFEEMLAEAGASIASMPSSDIYTGLQTGVLDSANTSSASFVSFRLYEQLECVTPPGDYALWFMYQPILVSTRIWDRLSEEQQAVLIEAGKEAEEFAYEAAIEADERFAEVYEEHGREVAYMTEEDFEAWREIAERSAYANFVNEVEGGQELLDMALEVE</sequence>
<dbReference type="AlphaFoldDB" id="A0A498BSQ4"/>
<keyword evidence="3" id="KW-0732">Signal</keyword>
<organism evidence="5 6">
    <name type="scientific">Alkalispirillum mobile</name>
    <dbReference type="NCBI Taxonomy" id="85925"/>
    <lineage>
        <taxon>Bacteria</taxon>
        <taxon>Pseudomonadati</taxon>
        <taxon>Pseudomonadota</taxon>
        <taxon>Gammaproteobacteria</taxon>
        <taxon>Chromatiales</taxon>
        <taxon>Ectothiorhodospiraceae</taxon>
        <taxon>Alkalispirillum</taxon>
    </lineage>
</organism>
<dbReference type="RefSeq" id="WP_121442839.1">
    <property type="nucleotide sequence ID" value="NZ_RCDA01000004.1"/>
</dbReference>
<dbReference type="PANTHER" id="PTHR33376:SF7">
    <property type="entry name" value="C4-DICARBOXYLATE-BINDING PROTEIN DCTB"/>
    <property type="match status" value="1"/>
</dbReference>
<evidence type="ECO:0000256" key="4">
    <source>
        <dbReference type="SAM" id="Phobius"/>
    </source>
</evidence>
<name>A0A498BSQ4_9GAMM</name>
<dbReference type="OrthoDB" id="8678862at2"/>
<dbReference type="InterPro" id="IPR018389">
    <property type="entry name" value="DctP_fam"/>
</dbReference>
<evidence type="ECO:0000313" key="6">
    <source>
        <dbReference type="Proteomes" id="UP000275461"/>
    </source>
</evidence>
<evidence type="ECO:0000256" key="1">
    <source>
        <dbReference type="ARBA" id="ARBA00009023"/>
    </source>
</evidence>
<protein>
    <submittedName>
        <fullName evidence="5">TRAP-type C4-dicarboxylate transport system substrate-binding protein</fullName>
    </submittedName>
</protein>
<dbReference type="EMBL" id="RCDA01000004">
    <property type="protein sequence ID" value="RLK47003.1"/>
    <property type="molecule type" value="Genomic_DNA"/>
</dbReference>
<evidence type="ECO:0000256" key="2">
    <source>
        <dbReference type="ARBA" id="ARBA00022448"/>
    </source>
</evidence>
<dbReference type="Proteomes" id="UP000275461">
    <property type="component" value="Unassembled WGS sequence"/>
</dbReference>
<comment type="caution">
    <text evidence="5">The sequence shown here is derived from an EMBL/GenBank/DDBJ whole genome shotgun (WGS) entry which is preliminary data.</text>
</comment>
<keyword evidence="4" id="KW-0812">Transmembrane</keyword>